<dbReference type="Pfam" id="PF20428">
    <property type="entry name" value="Sey1_3HB"/>
    <property type="match status" value="1"/>
</dbReference>
<dbReference type="GO" id="GO:0005525">
    <property type="term" value="F:GTP binding"/>
    <property type="evidence" value="ECO:0007669"/>
    <property type="project" value="UniProtKB-KW"/>
</dbReference>
<dbReference type="STRING" id="35608.A0A2U1LW82"/>
<protein>
    <submittedName>
        <fullName evidence="11">Protein ROOT HAIR DEFECTIVE 3</fullName>
    </submittedName>
</protein>
<evidence type="ECO:0000313" key="12">
    <source>
        <dbReference type="Proteomes" id="UP000245207"/>
    </source>
</evidence>
<gene>
    <name evidence="11" type="ORF">CTI12_AA449400</name>
</gene>
<dbReference type="PANTHER" id="PTHR45923">
    <property type="entry name" value="PROTEIN SEY1"/>
    <property type="match status" value="1"/>
</dbReference>
<evidence type="ECO:0000256" key="9">
    <source>
        <dbReference type="SAM" id="MobiDB-lite"/>
    </source>
</evidence>
<reference evidence="11 12" key="1">
    <citation type="journal article" date="2018" name="Mol. Plant">
        <title>The genome of Artemisia annua provides insight into the evolution of Asteraceae family and artemisinin biosynthesis.</title>
        <authorList>
            <person name="Shen Q."/>
            <person name="Zhang L."/>
            <person name="Liao Z."/>
            <person name="Wang S."/>
            <person name="Yan T."/>
            <person name="Shi P."/>
            <person name="Liu M."/>
            <person name="Fu X."/>
            <person name="Pan Q."/>
            <person name="Wang Y."/>
            <person name="Lv Z."/>
            <person name="Lu X."/>
            <person name="Zhang F."/>
            <person name="Jiang W."/>
            <person name="Ma Y."/>
            <person name="Chen M."/>
            <person name="Hao X."/>
            <person name="Li L."/>
            <person name="Tang Y."/>
            <person name="Lv G."/>
            <person name="Zhou Y."/>
            <person name="Sun X."/>
            <person name="Brodelius P.E."/>
            <person name="Rose J.K.C."/>
            <person name="Tang K."/>
        </authorList>
    </citation>
    <scope>NUCLEOTIDE SEQUENCE [LARGE SCALE GENOMIC DNA]</scope>
    <source>
        <strain evidence="12">cv. Huhao1</strain>
        <tissue evidence="11">Leaf</tissue>
    </source>
</reference>
<dbReference type="Pfam" id="PF05879">
    <property type="entry name" value="RHD3_GTPase"/>
    <property type="match status" value="1"/>
</dbReference>
<dbReference type="GO" id="GO:0005783">
    <property type="term" value="C:endoplasmic reticulum"/>
    <property type="evidence" value="ECO:0007669"/>
    <property type="project" value="TreeGrafter"/>
</dbReference>
<keyword evidence="5" id="KW-1133">Transmembrane helix</keyword>
<feature type="region of interest" description="Disordered" evidence="9">
    <location>
        <begin position="741"/>
        <end position="770"/>
    </location>
</feature>
<evidence type="ECO:0000256" key="3">
    <source>
        <dbReference type="ARBA" id="ARBA00022801"/>
    </source>
</evidence>
<dbReference type="AlphaFoldDB" id="A0A2U1LW82"/>
<keyword evidence="7" id="KW-0472">Membrane</keyword>
<dbReference type="InterPro" id="IPR046758">
    <property type="entry name" value="Sey1/RHD3-like_3HB"/>
</dbReference>
<proteinExistence type="inferred from homology"/>
<evidence type="ECO:0000259" key="10">
    <source>
        <dbReference type="PROSITE" id="PS51715"/>
    </source>
</evidence>
<dbReference type="EMBL" id="PKPP01007473">
    <property type="protein sequence ID" value="PWA53266.1"/>
    <property type="molecule type" value="Genomic_DNA"/>
</dbReference>
<evidence type="ECO:0000256" key="6">
    <source>
        <dbReference type="ARBA" id="ARBA00023134"/>
    </source>
</evidence>
<name>A0A2U1LW82_ARTAN</name>
<evidence type="ECO:0000256" key="7">
    <source>
        <dbReference type="ARBA" id="ARBA00023136"/>
    </source>
</evidence>
<keyword evidence="6" id="KW-0342">GTP-binding</keyword>
<keyword evidence="4" id="KW-0256">Endoplasmic reticulum</keyword>
<feature type="region of interest" description="Disordered" evidence="9">
    <location>
        <begin position="625"/>
        <end position="658"/>
    </location>
</feature>
<dbReference type="OrthoDB" id="1597724at2759"/>
<accession>A0A2U1LW82</accession>
<keyword evidence="2" id="KW-0547">Nucleotide-binding</keyword>
<dbReference type="GO" id="GO:0003924">
    <property type="term" value="F:GTPase activity"/>
    <property type="evidence" value="ECO:0007669"/>
    <property type="project" value="TreeGrafter"/>
</dbReference>
<dbReference type="InterPro" id="IPR030386">
    <property type="entry name" value="G_GB1_RHD3_dom"/>
</dbReference>
<keyword evidence="1" id="KW-0812">Transmembrane</keyword>
<evidence type="ECO:0000256" key="5">
    <source>
        <dbReference type="ARBA" id="ARBA00022989"/>
    </source>
</evidence>
<evidence type="ECO:0000256" key="2">
    <source>
        <dbReference type="ARBA" id="ARBA00022741"/>
    </source>
</evidence>
<evidence type="ECO:0000256" key="4">
    <source>
        <dbReference type="ARBA" id="ARBA00022824"/>
    </source>
</evidence>
<feature type="region of interest" description="Disordered" evidence="9">
    <location>
        <begin position="699"/>
        <end position="729"/>
    </location>
</feature>
<dbReference type="InterPro" id="IPR008803">
    <property type="entry name" value="RHD3/Sey1"/>
</dbReference>
<feature type="compositionally biased region" description="Basic and acidic residues" evidence="9">
    <location>
        <begin position="741"/>
        <end position="766"/>
    </location>
</feature>
<dbReference type="SUPFAM" id="SSF52540">
    <property type="entry name" value="P-loop containing nucleoside triphosphate hydrolases"/>
    <property type="match status" value="1"/>
</dbReference>
<dbReference type="InterPro" id="IPR027417">
    <property type="entry name" value="P-loop_NTPase"/>
</dbReference>
<keyword evidence="12" id="KW-1185">Reference proteome</keyword>
<dbReference type="PROSITE" id="PS51715">
    <property type="entry name" value="G_GB1_RHD3"/>
    <property type="match status" value="1"/>
</dbReference>
<keyword evidence="3" id="KW-0378">Hydrolase</keyword>
<comment type="similarity">
    <text evidence="8">Belongs to the TRAFAC class dynamin-like GTPase superfamily. GB1/RHD3 GTPase family.</text>
</comment>
<feature type="domain" description="GB1/RHD3-type G" evidence="10">
    <location>
        <begin position="1"/>
        <end position="212"/>
    </location>
</feature>
<organism evidence="11 12">
    <name type="scientific">Artemisia annua</name>
    <name type="common">Sweet wormwood</name>
    <dbReference type="NCBI Taxonomy" id="35608"/>
    <lineage>
        <taxon>Eukaryota</taxon>
        <taxon>Viridiplantae</taxon>
        <taxon>Streptophyta</taxon>
        <taxon>Embryophyta</taxon>
        <taxon>Tracheophyta</taxon>
        <taxon>Spermatophyta</taxon>
        <taxon>Magnoliopsida</taxon>
        <taxon>eudicotyledons</taxon>
        <taxon>Gunneridae</taxon>
        <taxon>Pentapetalae</taxon>
        <taxon>asterids</taxon>
        <taxon>campanulids</taxon>
        <taxon>Asterales</taxon>
        <taxon>Asteraceae</taxon>
        <taxon>Asteroideae</taxon>
        <taxon>Anthemideae</taxon>
        <taxon>Artemisiinae</taxon>
        <taxon>Artemisia</taxon>
    </lineage>
</organism>
<evidence type="ECO:0000256" key="1">
    <source>
        <dbReference type="ARBA" id="ARBA00022692"/>
    </source>
</evidence>
<comment type="caution">
    <text evidence="11">The sequence shown here is derived from an EMBL/GenBank/DDBJ whole genome shotgun (WGS) entry which is preliminary data.</text>
</comment>
<feature type="compositionally biased region" description="Basic and acidic residues" evidence="9">
    <location>
        <begin position="627"/>
        <end position="658"/>
    </location>
</feature>
<dbReference type="GO" id="GO:0016320">
    <property type="term" value="P:endoplasmic reticulum membrane fusion"/>
    <property type="evidence" value="ECO:0007669"/>
    <property type="project" value="TreeGrafter"/>
</dbReference>
<evidence type="ECO:0000256" key="8">
    <source>
        <dbReference type="PROSITE-ProRule" id="PRU01052"/>
    </source>
</evidence>
<dbReference type="PANTHER" id="PTHR45923:SF14">
    <property type="entry name" value="PROTEIN ROOT HAIR DEFECTIVE 3 HOMOLOG"/>
    <property type="match status" value="1"/>
</dbReference>
<dbReference type="Proteomes" id="UP000245207">
    <property type="component" value="Unassembled WGS sequence"/>
</dbReference>
<evidence type="ECO:0000313" key="11">
    <source>
        <dbReference type="EMBL" id="PWA53266.1"/>
    </source>
</evidence>
<sequence length="786" mass="92216">MAFSIELDWITLSNKSKWENWDLRMLLFRSWVHKAATTLGVWMAKCNDMEPCTIIMDLEGNDGRERGKDDTAFEKQIALFALAVSDIVLINMWCSAIGCEQAANKPLLRTIFQVMLQLFTPRKTTLMFVIRDKTDTPLEKLESLLREDTQKIWDDIPKPEAHKQTPLSDFFNIQVEALAHYKYQKEEFKDEVAILRKKFSKSIEAGGLAGDRRGVVPASGFSLSAQEIWKVIKENKDLDLPSHKAMVANIRCEEIANEEHSSFTANEEWLKLKELVKSNLVPGFGKKVSSLLGNSLSSYDKEATYFEESSKNAKRKLLEEKLLHLVQPSYQSMLEHMISGTSKNFKNAFTDALNEGKGFASAARDCTEKFMTLFDEQYQDAFIEQGNWNSSKERDKFSSDLDSHITEVRNTKLSELTALNKSKLEKALNGPVEALLKRGTDETWSRIRAHLHRETEVGVSEFSFALSGFEIDEQAEEIMISNLKDHAIGIIERKAREEAAKVSTYVKDRFINTFNYDNDLMIRVWTNGEDIPAITTTARSSCLKLLCVLAAIRLNEDTDTIWDMLDKALGKPDGDQDILATTTWEKVPESKTLIPPFECISVWNQLQRETKYTITQAIASQEQYNRNMEERKEQEQKELDRNKREENERKERERIERERNDRDERERKEWERIEQERIKREENERKERERIEQERIKREEKERNERELREQERNEREERERNERNERERIERERNEQLLKELNERMEQERIERQQEREREREERNRPRAPPDILGVIEAVVPFVAI</sequence>